<proteinExistence type="predicted"/>
<evidence type="ECO:0000313" key="2">
    <source>
        <dbReference type="Proteomes" id="UP000654075"/>
    </source>
</evidence>
<feature type="non-terminal residue" evidence="1">
    <location>
        <position position="110"/>
    </location>
</feature>
<comment type="caution">
    <text evidence="1">The sequence shown here is derived from an EMBL/GenBank/DDBJ whole genome shotgun (WGS) entry which is preliminary data.</text>
</comment>
<accession>A0A813HHL4</accession>
<evidence type="ECO:0000313" key="1">
    <source>
        <dbReference type="EMBL" id="CAE8637928.1"/>
    </source>
</evidence>
<reference evidence="1" key="1">
    <citation type="submission" date="2021-02" db="EMBL/GenBank/DDBJ databases">
        <authorList>
            <person name="Dougan E. K."/>
            <person name="Rhodes N."/>
            <person name="Thang M."/>
            <person name="Chan C."/>
        </authorList>
    </citation>
    <scope>NUCLEOTIDE SEQUENCE</scope>
</reference>
<keyword evidence="2" id="KW-1185">Reference proteome</keyword>
<gene>
    <name evidence="1" type="ORF">PGLA1383_LOCUS53226</name>
</gene>
<dbReference type="EMBL" id="CAJNNV010031810">
    <property type="protein sequence ID" value="CAE8637928.1"/>
    <property type="molecule type" value="Genomic_DNA"/>
</dbReference>
<dbReference type="AlphaFoldDB" id="A0A813HHL4"/>
<organism evidence="1 2">
    <name type="scientific">Polarella glacialis</name>
    <name type="common">Dinoflagellate</name>
    <dbReference type="NCBI Taxonomy" id="89957"/>
    <lineage>
        <taxon>Eukaryota</taxon>
        <taxon>Sar</taxon>
        <taxon>Alveolata</taxon>
        <taxon>Dinophyceae</taxon>
        <taxon>Suessiales</taxon>
        <taxon>Suessiaceae</taxon>
        <taxon>Polarella</taxon>
    </lineage>
</organism>
<sequence length="110" mass="12321">ETAESSENPEEPSDSWALGGFLVVPAKQPIYQQQPQQQPQQLLLQLPYKSEAVCKSESSRWSDHVSYAGMSKEDIKLARLKHTLNQLDAPRHVLDPCNTEINLSAQVFSS</sequence>
<name>A0A813HHL4_POLGL</name>
<dbReference type="Proteomes" id="UP000654075">
    <property type="component" value="Unassembled WGS sequence"/>
</dbReference>
<protein>
    <submittedName>
        <fullName evidence="1">Uncharacterized protein</fullName>
    </submittedName>
</protein>